<feature type="region of interest" description="Disordered" evidence="1">
    <location>
        <begin position="15"/>
        <end position="110"/>
    </location>
</feature>
<name>A0A0D2GRA1_9EURO</name>
<dbReference type="RefSeq" id="XP_013284888.1">
    <property type="nucleotide sequence ID" value="XM_013429434.1"/>
</dbReference>
<dbReference type="Proteomes" id="UP000053029">
    <property type="component" value="Unassembled WGS sequence"/>
</dbReference>
<dbReference type="EMBL" id="KN846971">
    <property type="protein sequence ID" value="KIW81080.1"/>
    <property type="molecule type" value="Genomic_DNA"/>
</dbReference>
<dbReference type="VEuPathDB" id="FungiDB:Z517_04103"/>
<evidence type="ECO:0000313" key="2">
    <source>
        <dbReference type="EMBL" id="KIW81080.1"/>
    </source>
</evidence>
<gene>
    <name evidence="2" type="ORF">Z517_04103</name>
</gene>
<feature type="compositionally biased region" description="Polar residues" evidence="1">
    <location>
        <begin position="158"/>
        <end position="168"/>
    </location>
</feature>
<keyword evidence="3" id="KW-1185">Reference proteome</keyword>
<proteinExistence type="predicted"/>
<feature type="compositionally biased region" description="Pro residues" evidence="1">
    <location>
        <begin position="297"/>
        <end position="311"/>
    </location>
</feature>
<dbReference type="OrthoDB" id="4157873at2759"/>
<sequence length="385" mass="42155">MDLANKLSGLDMYLYNAEDSPCPPQSGLNGGDNVRGHRGSVSSNAHAQGPKQPGEDTFDEKKRPHVSAGGMAIGDIDVNGADDRERDGEGDWEVVPKHPDWDVVGRGGKGRERKLSLKADWVVCEKGRNGKVQMFEGPRVEDGDTALSASSEERARMTDTSLLESTTRPGVRVSAKPSPAHASYILDGDLDSHHARARELEDSHPASSDHGTANVSRVDLVPSRKSYERTRPGRKIRPPASPSTTLGDEARKHEQELQPALSSPLRVSATRRPKHPAANPTKNRPLPPDEQDLPFLSPSPPPPPPLVPPPKTVATNKDILGGPHDHEQVPAVSRVLAKGDQDSVALIAAQERLDEKLQQRDQRGIHSRHEEWRDTVPSWPPRFYY</sequence>
<feature type="compositionally biased region" description="Basic and acidic residues" evidence="1">
    <location>
        <begin position="81"/>
        <end position="110"/>
    </location>
</feature>
<feature type="compositionally biased region" description="Polar residues" evidence="1">
    <location>
        <begin position="205"/>
        <end position="215"/>
    </location>
</feature>
<feature type="region of interest" description="Disordered" evidence="1">
    <location>
        <begin position="198"/>
        <end position="326"/>
    </location>
</feature>
<feature type="region of interest" description="Disordered" evidence="1">
    <location>
        <begin position="135"/>
        <end position="185"/>
    </location>
</feature>
<evidence type="ECO:0000256" key="1">
    <source>
        <dbReference type="SAM" id="MobiDB-lite"/>
    </source>
</evidence>
<dbReference type="AlphaFoldDB" id="A0A0D2GRA1"/>
<reference evidence="2 3" key="1">
    <citation type="submission" date="2015-01" db="EMBL/GenBank/DDBJ databases">
        <title>The Genome Sequence of Fonsecaea pedrosoi CBS 271.37.</title>
        <authorList>
            <consortium name="The Broad Institute Genomics Platform"/>
            <person name="Cuomo C."/>
            <person name="de Hoog S."/>
            <person name="Gorbushina A."/>
            <person name="Stielow B."/>
            <person name="Teixiera M."/>
            <person name="Abouelleil A."/>
            <person name="Chapman S.B."/>
            <person name="Priest M."/>
            <person name="Young S.K."/>
            <person name="Wortman J."/>
            <person name="Nusbaum C."/>
            <person name="Birren B."/>
        </authorList>
    </citation>
    <scope>NUCLEOTIDE SEQUENCE [LARGE SCALE GENOMIC DNA]</scope>
    <source>
        <strain evidence="2 3">CBS 271.37</strain>
    </source>
</reference>
<organism evidence="2 3">
    <name type="scientific">Fonsecaea pedrosoi CBS 271.37</name>
    <dbReference type="NCBI Taxonomy" id="1442368"/>
    <lineage>
        <taxon>Eukaryota</taxon>
        <taxon>Fungi</taxon>
        <taxon>Dikarya</taxon>
        <taxon>Ascomycota</taxon>
        <taxon>Pezizomycotina</taxon>
        <taxon>Eurotiomycetes</taxon>
        <taxon>Chaetothyriomycetidae</taxon>
        <taxon>Chaetothyriales</taxon>
        <taxon>Herpotrichiellaceae</taxon>
        <taxon>Fonsecaea</taxon>
    </lineage>
</organism>
<protein>
    <submittedName>
        <fullName evidence="2">Uncharacterized protein</fullName>
    </submittedName>
</protein>
<dbReference type="HOGENOM" id="CLU_754403_0_0_1"/>
<accession>A0A0D2GRA1</accession>
<dbReference type="GeneID" id="25303593"/>
<evidence type="ECO:0000313" key="3">
    <source>
        <dbReference type="Proteomes" id="UP000053029"/>
    </source>
</evidence>